<reference evidence="5" key="2">
    <citation type="submission" date="2024-06" db="EMBL/GenBank/DDBJ databases">
        <authorList>
            <person name="Petrova K.O."/>
            <person name="Toshchakov S.V."/>
            <person name="Boltjanskaja Y.V."/>
            <person name="Kevbrin V."/>
        </authorList>
    </citation>
    <scope>NUCLEOTIDE SEQUENCE</scope>
    <source>
        <strain evidence="5">Z-910T</strain>
    </source>
</reference>
<reference evidence="5" key="1">
    <citation type="journal article" date="2013" name="Extremophiles">
        <title>Proteinivorax tanatarense gen. nov., sp. nov., an anaerobic, haloalkaliphilic, proteolytic bacterium isolated from a decaying algal bloom, and proposal of Proteinivoraceae fam. nov.</title>
        <authorList>
            <person name="Kevbrin V."/>
            <person name="Boltyanskaya Y."/>
            <person name="Zhilina T."/>
            <person name="Kolganova T."/>
            <person name="Lavrentjeva E."/>
            <person name="Kuznetsov B."/>
        </authorList>
    </citation>
    <scope>NUCLEOTIDE SEQUENCE</scope>
    <source>
        <strain evidence="5">Z-910T</strain>
    </source>
</reference>
<dbReference type="PANTHER" id="PTHR33231:SF1">
    <property type="entry name" value="30S RIBOSOMAL PROTEIN"/>
    <property type="match status" value="1"/>
</dbReference>
<sequence length="180" mass="20798">MKINVRGKNIEVTNALKLHVEKRIGKLERFFQENTEAQVTLSVIKDQHIIEVTVFLNGGLLLRAEEKTGDMYASIDKVVEKLERQTRKYKTRVNRKSREVSIKDVSEVLGQKPNQEEEEEGKVVKTKRFALKPMMLDEAILQMDLLGHDFFVFKDGETNETSVVYKRKDGNYGLIEPEDV</sequence>
<gene>
    <name evidence="5" type="primary">raiA</name>
    <name evidence="3" type="synonym">hpf</name>
    <name evidence="5" type="ORF">PRVXT_000527</name>
</gene>
<dbReference type="InterPro" id="IPR050574">
    <property type="entry name" value="HPF/YfiA_ribosome-assoc"/>
</dbReference>
<dbReference type="CDD" id="cd00552">
    <property type="entry name" value="RaiA"/>
    <property type="match status" value="1"/>
</dbReference>
<dbReference type="GO" id="GO:0022627">
    <property type="term" value="C:cytosolic small ribosomal subunit"/>
    <property type="evidence" value="ECO:0007669"/>
    <property type="project" value="TreeGrafter"/>
</dbReference>
<keyword evidence="2 3" id="KW-0810">Translation regulation</keyword>
<dbReference type="InterPro" id="IPR003489">
    <property type="entry name" value="RHF/RaiA"/>
</dbReference>
<name>A0AAU7VNF1_9FIRM</name>
<comment type="similarity">
    <text evidence="3">Belongs to the HPF/YfiA ribosome-associated protein family. Long HPF subfamily.</text>
</comment>
<comment type="subunit">
    <text evidence="3">Interacts with 100S ribosomes.</text>
</comment>
<dbReference type="RefSeq" id="WP_350344150.1">
    <property type="nucleotide sequence ID" value="NZ_CP158367.1"/>
</dbReference>
<dbReference type="Pfam" id="PF16321">
    <property type="entry name" value="Ribosom_S30AE_C"/>
    <property type="match status" value="1"/>
</dbReference>
<dbReference type="AlphaFoldDB" id="A0AAU7VNF1"/>
<dbReference type="InterPro" id="IPR036567">
    <property type="entry name" value="RHF-like"/>
</dbReference>
<dbReference type="FunFam" id="3.30.505.50:FF:000001">
    <property type="entry name" value="Ribosome hibernation promoting factor"/>
    <property type="match status" value="1"/>
</dbReference>
<accession>A0AAU7VNF1</accession>
<evidence type="ECO:0000259" key="4">
    <source>
        <dbReference type="Pfam" id="PF16321"/>
    </source>
</evidence>
<comment type="subcellular location">
    <subcellularLocation>
        <location evidence="3">Cytoplasm</location>
    </subcellularLocation>
</comment>
<dbReference type="HAMAP" id="MF_00839">
    <property type="entry name" value="HPF"/>
    <property type="match status" value="1"/>
</dbReference>
<dbReference type="PANTHER" id="PTHR33231">
    <property type="entry name" value="30S RIBOSOMAL PROTEIN"/>
    <property type="match status" value="1"/>
</dbReference>
<dbReference type="Gene3D" id="3.30.505.50">
    <property type="entry name" value="Sigma 54 modulation/S30EA ribosomal protein, C-terminal domain"/>
    <property type="match status" value="1"/>
</dbReference>
<proteinExistence type="inferred from homology"/>
<dbReference type="NCBIfam" id="TIGR00741">
    <property type="entry name" value="yfiA"/>
    <property type="match status" value="1"/>
</dbReference>
<keyword evidence="1 3" id="KW-0963">Cytoplasm</keyword>
<dbReference type="InterPro" id="IPR038416">
    <property type="entry name" value="Ribosom_S30AE_C_sf"/>
</dbReference>
<dbReference type="InterPro" id="IPR032528">
    <property type="entry name" value="Ribosom_S30AE_C"/>
</dbReference>
<dbReference type="Gene3D" id="3.30.160.100">
    <property type="entry name" value="Ribosome hibernation promotion factor-like"/>
    <property type="match status" value="1"/>
</dbReference>
<dbReference type="GO" id="GO:0045900">
    <property type="term" value="P:negative regulation of translational elongation"/>
    <property type="evidence" value="ECO:0007669"/>
    <property type="project" value="TreeGrafter"/>
</dbReference>
<evidence type="ECO:0000256" key="3">
    <source>
        <dbReference type="HAMAP-Rule" id="MF_00839"/>
    </source>
</evidence>
<organism evidence="5">
    <name type="scientific">Proteinivorax tanatarense</name>
    <dbReference type="NCBI Taxonomy" id="1260629"/>
    <lineage>
        <taxon>Bacteria</taxon>
        <taxon>Bacillati</taxon>
        <taxon>Bacillota</taxon>
        <taxon>Clostridia</taxon>
        <taxon>Eubacteriales</taxon>
        <taxon>Proteinivoracaceae</taxon>
        <taxon>Proteinivorax</taxon>
    </lineage>
</organism>
<dbReference type="InterPro" id="IPR034694">
    <property type="entry name" value="HPF_long/plastid"/>
</dbReference>
<feature type="domain" description="Sigma 54 modulation/S30EA ribosomal protein C-terminal" evidence="4">
    <location>
        <begin position="118"/>
        <end position="174"/>
    </location>
</feature>
<dbReference type="SUPFAM" id="SSF69754">
    <property type="entry name" value="Ribosome binding protein Y (YfiA homologue)"/>
    <property type="match status" value="1"/>
</dbReference>
<comment type="function">
    <text evidence="3">Required for dimerization of active 70S ribosomes into 100S ribosomes in stationary phase; 100S ribosomes are translationally inactive and sometimes present during exponential growth.</text>
</comment>
<evidence type="ECO:0000256" key="1">
    <source>
        <dbReference type="ARBA" id="ARBA00022490"/>
    </source>
</evidence>
<protein>
    <recommendedName>
        <fullName evidence="3">Ribosome hibernation promoting factor</fullName>
        <shortName evidence="3">HPF</shortName>
    </recommendedName>
</protein>
<dbReference type="EMBL" id="CP158367">
    <property type="protein sequence ID" value="XBX75406.1"/>
    <property type="molecule type" value="Genomic_DNA"/>
</dbReference>
<evidence type="ECO:0000256" key="2">
    <source>
        <dbReference type="ARBA" id="ARBA00022845"/>
    </source>
</evidence>
<dbReference type="GO" id="GO:0043024">
    <property type="term" value="F:ribosomal small subunit binding"/>
    <property type="evidence" value="ECO:0007669"/>
    <property type="project" value="TreeGrafter"/>
</dbReference>
<dbReference type="Pfam" id="PF02482">
    <property type="entry name" value="Ribosomal_S30AE"/>
    <property type="match status" value="1"/>
</dbReference>
<evidence type="ECO:0000313" key="5">
    <source>
        <dbReference type="EMBL" id="XBX75406.1"/>
    </source>
</evidence>